<feature type="domain" description="Sucrose-phosphatase C-terminal" evidence="10">
    <location>
        <begin position="324"/>
        <end position="435"/>
    </location>
</feature>
<reference evidence="11 12" key="1">
    <citation type="journal article" date="2021" name="Nat. Plants">
        <title>The Taxus genome provides insights into paclitaxel biosynthesis.</title>
        <authorList>
            <person name="Xiong X."/>
            <person name="Gou J."/>
            <person name="Liao Q."/>
            <person name="Li Y."/>
            <person name="Zhou Q."/>
            <person name="Bi G."/>
            <person name="Li C."/>
            <person name="Du R."/>
            <person name="Wang X."/>
            <person name="Sun T."/>
            <person name="Guo L."/>
            <person name="Liang H."/>
            <person name="Lu P."/>
            <person name="Wu Y."/>
            <person name="Zhang Z."/>
            <person name="Ro D.K."/>
            <person name="Shang Y."/>
            <person name="Huang S."/>
            <person name="Yan J."/>
        </authorList>
    </citation>
    <scope>NUCLEOTIDE SEQUENCE [LARGE SCALE GENOMIC DNA]</scope>
    <source>
        <strain evidence="11">Ta-2019</strain>
    </source>
</reference>
<dbReference type="Pfam" id="PF05116">
    <property type="entry name" value="S6PP"/>
    <property type="match status" value="1"/>
</dbReference>
<dbReference type="PANTHER" id="PTHR46521:SF14">
    <property type="entry name" value="SUCROSE-PHOSPHATE PHOSPHATASE"/>
    <property type="match status" value="1"/>
</dbReference>
<dbReference type="EMBL" id="JAHRHJ020000001">
    <property type="protein sequence ID" value="KAH9331363.1"/>
    <property type="molecule type" value="Genomic_DNA"/>
</dbReference>
<comment type="cofactor">
    <cofactor evidence="1 8">
        <name>Mg(2+)</name>
        <dbReference type="ChEBI" id="CHEBI:18420"/>
    </cofactor>
</comment>
<dbReference type="SUPFAM" id="SSF54427">
    <property type="entry name" value="NTF2-like"/>
    <property type="match status" value="1"/>
</dbReference>
<comment type="function">
    <text evidence="8">Catalyzes the final step of sucrose synthesis.</text>
</comment>
<comment type="subunit">
    <text evidence="4 8">Homodimer.</text>
</comment>
<evidence type="ECO:0000256" key="6">
    <source>
        <dbReference type="ARBA" id="ARBA00022842"/>
    </source>
</evidence>
<dbReference type="NCBIfam" id="TIGR01485">
    <property type="entry name" value="SPP_plant-cyano"/>
    <property type="match status" value="1"/>
</dbReference>
<evidence type="ECO:0000256" key="4">
    <source>
        <dbReference type="ARBA" id="ARBA00011738"/>
    </source>
</evidence>
<dbReference type="NCBIfam" id="TIGR01484">
    <property type="entry name" value="HAD-SF-IIB"/>
    <property type="match status" value="1"/>
</dbReference>
<dbReference type="InterPro" id="IPR036412">
    <property type="entry name" value="HAD-like_sf"/>
</dbReference>
<dbReference type="InterPro" id="IPR012847">
    <property type="entry name" value="Sucrose_phosphatase_pln/cyn"/>
</dbReference>
<feature type="non-terminal residue" evidence="11">
    <location>
        <position position="1"/>
    </location>
</feature>
<dbReference type="Proteomes" id="UP000824469">
    <property type="component" value="Unassembled WGS sequence"/>
</dbReference>
<dbReference type="NCBIfam" id="TIGR01482">
    <property type="entry name" value="SPP-subfamily"/>
    <property type="match status" value="1"/>
</dbReference>
<evidence type="ECO:0000313" key="12">
    <source>
        <dbReference type="Proteomes" id="UP000824469"/>
    </source>
</evidence>
<comment type="catalytic activity">
    <reaction evidence="7 8">
        <text>sucrose 6(F)-phosphate + H2O = sucrose + phosphate</text>
        <dbReference type="Rhea" id="RHEA:19289"/>
        <dbReference type="ChEBI" id="CHEBI:15377"/>
        <dbReference type="ChEBI" id="CHEBI:17992"/>
        <dbReference type="ChEBI" id="CHEBI:43474"/>
        <dbReference type="ChEBI" id="CHEBI:57723"/>
        <dbReference type="EC" id="3.1.3.24"/>
    </reaction>
</comment>
<protein>
    <recommendedName>
        <fullName evidence="8">Sucrose-phosphatase</fullName>
        <ecNumber evidence="8">3.1.3.24</ecNumber>
    </recommendedName>
</protein>
<dbReference type="EC" id="3.1.3.24" evidence="8"/>
<evidence type="ECO:0000313" key="11">
    <source>
        <dbReference type="EMBL" id="KAH9331363.1"/>
    </source>
</evidence>
<dbReference type="InterPro" id="IPR006379">
    <property type="entry name" value="HAD-SF_hydro_IIB"/>
</dbReference>
<evidence type="ECO:0000256" key="2">
    <source>
        <dbReference type="ARBA" id="ARBA00005070"/>
    </source>
</evidence>
<evidence type="ECO:0000256" key="7">
    <source>
        <dbReference type="ARBA" id="ARBA00048036"/>
    </source>
</evidence>
<dbReference type="SUPFAM" id="SSF56784">
    <property type="entry name" value="HAD-like"/>
    <property type="match status" value="1"/>
</dbReference>
<gene>
    <name evidence="11" type="ORF">KI387_003471</name>
</gene>
<dbReference type="OMA" id="SHRCAGG"/>
<dbReference type="PANTHER" id="PTHR46521">
    <property type="entry name" value="SUCROSE-PHOSPHATASE 2-RELATED"/>
    <property type="match status" value="1"/>
</dbReference>
<comment type="caution">
    <text evidence="11">The sequence shown here is derived from an EMBL/GenBank/DDBJ whole genome shotgun (WGS) entry which is preliminary data.</text>
</comment>
<dbReference type="Gene3D" id="3.40.50.1000">
    <property type="entry name" value="HAD superfamily/HAD-like"/>
    <property type="match status" value="1"/>
</dbReference>
<keyword evidence="12" id="KW-1185">Reference proteome</keyword>
<dbReference type="Gene3D" id="3.10.450.50">
    <property type="match status" value="1"/>
</dbReference>
<sequence>EFVKKRERVRKTSSITVCNSVIKPTALRMAEEKVGGKAQPELMIVSDLDFTMVDHEDPSHQSLLNFNSLWAAEYSHNSTLVYSTGRSPQRYNKLRAEVPLLTPAVLVLSVGTEIFYGAQPDTAWLNLLDQGWNRDIVLEEAKMFPQLRLQEESEQRPHKVSFYLDKEEVPKVQQQLLSRLQRRQLDVKLIFSGGIAFDVLPKMGGKGEALAYLMRKMKKEGWLSRNVLVCGDSGNDIELFTVEGVSGVIVSNAQEELVQWYRSHSFITNVYNASERCAGGIIQALRNFDFGPHIPPREKIKDDEFDHTEADFKMERLLEDGAAKREVIEFNVFLEMWLNGHIQNNDKTYQRVMGVIANGATMVYPWGKKSSLKEALDLIREKHGLMKGKAFMTWIDNIEEKKLAEGVYLVMWESWEKFNGGEHKGHYATAILVAK</sequence>
<evidence type="ECO:0000256" key="5">
    <source>
        <dbReference type="ARBA" id="ARBA00022801"/>
    </source>
</evidence>
<dbReference type="InterPro" id="IPR006380">
    <property type="entry name" value="SPP-like_dom"/>
</dbReference>
<dbReference type="Gene3D" id="3.90.1070.10">
    <property type="match status" value="1"/>
</dbReference>
<evidence type="ECO:0000256" key="8">
    <source>
        <dbReference type="RuleBase" id="RU368007"/>
    </source>
</evidence>
<dbReference type="Pfam" id="PF08472">
    <property type="entry name" value="S6PP_C"/>
    <property type="match status" value="1"/>
</dbReference>
<dbReference type="SFLD" id="SFLDG01140">
    <property type="entry name" value="C2.B:_Phosphomannomutase_and_P"/>
    <property type="match status" value="1"/>
</dbReference>
<dbReference type="SFLD" id="SFLDG01141">
    <property type="entry name" value="C2.B.1:_Sucrose_Phosphatase_Li"/>
    <property type="match status" value="1"/>
</dbReference>
<name>A0AA38GZ42_TAXCH</name>
<keyword evidence="5 8" id="KW-0378">Hydrolase</keyword>
<dbReference type="InterPro" id="IPR023214">
    <property type="entry name" value="HAD_sf"/>
</dbReference>
<dbReference type="SFLD" id="SFLDF00043">
    <property type="entry name" value="sucrose-phosphatase"/>
    <property type="match status" value="1"/>
</dbReference>
<dbReference type="AlphaFoldDB" id="A0AA38GZ42"/>
<comment type="pathway">
    <text evidence="2 8">Glycan biosynthesis; sucrose biosynthesis; sucrose from D-fructose 6-phosphate and UDP-alpha-D-glucose: step 2/2.</text>
</comment>
<dbReference type="GO" id="GO:0050307">
    <property type="term" value="F:sucrose-phosphate phosphatase activity"/>
    <property type="evidence" value="ECO:0007669"/>
    <property type="project" value="UniProtKB-UniRule"/>
</dbReference>
<keyword evidence="6 8" id="KW-0460">Magnesium</keyword>
<dbReference type="GO" id="GO:0005986">
    <property type="term" value="P:sucrose biosynthetic process"/>
    <property type="evidence" value="ECO:0007669"/>
    <property type="project" value="UniProtKB-UniRule"/>
</dbReference>
<evidence type="ECO:0000259" key="10">
    <source>
        <dbReference type="Pfam" id="PF08472"/>
    </source>
</evidence>
<dbReference type="SFLD" id="SFLDS00003">
    <property type="entry name" value="Haloacid_Dehalogenase"/>
    <property type="match status" value="1"/>
</dbReference>
<proteinExistence type="inferred from homology"/>
<feature type="non-terminal residue" evidence="11">
    <location>
        <position position="435"/>
    </location>
</feature>
<evidence type="ECO:0000259" key="9">
    <source>
        <dbReference type="Pfam" id="PF05116"/>
    </source>
</evidence>
<dbReference type="InterPro" id="IPR013679">
    <property type="entry name" value="SPP_C"/>
</dbReference>
<evidence type="ECO:0000256" key="3">
    <source>
        <dbReference type="ARBA" id="ARBA00007211"/>
    </source>
</evidence>
<dbReference type="CDD" id="cd02605">
    <property type="entry name" value="HAD_SPP"/>
    <property type="match status" value="1"/>
</dbReference>
<organism evidence="11 12">
    <name type="scientific">Taxus chinensis</name>
    <name type="common">Chinese yew</name>
    <name type="synonym">Taxus wallichiana var. chinensis</name>
    <dbReference type="NCBI Taxonomy" id="29808"/>
    <lineage>
        <taxon>Eukaryota</taxon>
        <taxon>Viridiplantae</taxon>
        <taxon>Streptophyta</taxon>
        <taxon>Embryophyta</taxon>
        <taxon>Tracheophyta</taxon>
        <taxon>Spermatophyta</taxon>
        <taxon>Pinopsida</taxon>
        <taxon>Pinidae</taxon>
        <taxon>Conifers II</taxon>
        <taxon>Cupressales</taxon>
        <taxon>Taxaceae</taxon>
        <taxon>Taxus</taxon>
    </lineage>
</organism>
<dbReference type="InterPro" id="IPR051518">
    <property type="entry name" value="Sucrose_Phosphatase"/>
</dbReference>
<dbReference type="InterPro" id="IPR032710">
    <property type="entry name" value="NTF2-like_dom_sf"/>
</dbReference>
<evidence type="ECO:0000256" key="1">
    <source>
        <dbReference type="ARBA" id="ARBA00001946"/>
    </source>
</evidence>
<comment type="similarity">
    <text evidence="3 8">Belongs to the sucrose phosphatase family.</text>
</comment>
<dbReference type="GO" id="GO:0000287">
    <property type="term" value="F:magnesium ion binding"/>
    <property type="evidence" value="ECO:0007669"/>
    <property type="project" value="UniProtKB-UniRule"/>
</dbReference>
<feature type="domain" description="Sucrose phosphatase-like" evidence="9">
    <location>
        <begin position="41"/>
        <end position="289"/>
    </location>
</feature>
<accession>A0AA38GZ42</accession>